<evidence type="ECO:0000313" key="2">
    <source>
        <dbReference type="Proteomes" id="UP001597318"/>
    </source>
</evidence>
<comment type="caution">
    <text evidence="1">The sequence shown here is derived from an EMBL/GenBank/DDBJ whole genome shotgun (WGS) entry which is preliminary data.</text>
</comment>
<reference evidence="2" key="1">
    <citation type="journal article" date="2019" name="Int. J. Syst. Evol. Microbiol.">
        <title>The Global Catalogue of Microorganisms (GCM) 10K type strain sequencing project: providing services to taxonomists for standard genome sequencing and annotation.</title>
        <authorList>
            <consortium name="The Broad Institute Genomics Platform"/>
            <consortium name="The Broad Institute Genome Sequencing Center for Infectious Disease"/>
            <person name="Wu L."/>
            <person name="Ma J."/>
        </authorList>
    </citation>
    <scope>NUCLEOTIDE SEQUENCE [LARGE SCALE GENOMIC DNA]</scope>
    <source>
        <strain evidence="2">CGMCC 1.15474</strain>
    </source>
</reference>
<dbReference type="RefSeq" id="WP_345740737.1">
    <property type="nucleotide sequence ID" value="NZ_CP095550.1"/>
</dbReference>
<keyword evidence="2" id="KW-1185">Reference proteome</keyword>
<protein>
    <submittedName>
        <fullName evidence="1">Uncharacterized protein</fullName>
    </submittedName>
</protein>
<sequence length="78" mass="8911">MTGVLGVKIQYENPSVKEFKQFMKKIGEEEAFVNVVVGVHIPTKLGLAKGIKHDYEKVTGKKPTNIRTYIEDFKESWI</sequence>
<gene>
    <name evidence="1" type="ORF">ACFSKK_24470</name>
</gene>
<organism evidence="1 2">
    <name type="scientific">Metabacillus endolithicus</name>
    <dbReference type="NCBI Taxonomy" id="1535204"/>
    <lineage>
        <taxon>Bacteria</taxon>
        <taxon>Bacillati</taxon>
        <taxon>Bacillota</taxon>
        <taxon>Bacilli</taxon>
        <taxon>Bacillales</taxon>
        <taxon>Bacillaceae</taxon>
        <taxon>Metabacillus</taxon>
    </lineage>
</organism>
<name>A0ABW5C3N0_9BACI</name>
<proteinExistence type="predicted"/>
<dbReference type="EMBL" id="JBHUIK010000009">
    <property type="protein sequence ID" value="MFD2216828.1"/>
    <property type="molecule type" value="Genomic_DNA"/>
</dbReference>
<evidence type="ECO:0000313" key="1">
    <source>
        <dbReference type="EMBL" id="MFD2216828.1"/>
    </source>
</evidence>
<dbReference type="Proteomes" id="UP001597318">
    <property type="component" value="Unassembled WGS sequence"/>
</dbReference>
<accession>A0ABW5C3N0</accession>